<dbReference type="Proteomes" id="UP000654075">
    <property type="component" value="Unassembled WGS sequence"/>
</dbReference>
<keyword evidence="3" id="KW-1185">Reference proteome</keyword>
<feature type="region of interest" description="Disordered" evidence="1">
    <location>
        <begin position="331"/>
        <end position="361"/>
    </location>
</feature>
<dbReference type="AlphaFoldDB" id="A0A813ET42"/>
<comment type="caution">
    <text evidence="2">The sequence shown here is derived from an EMBL/GenBank/DDBJ whole genome shotgun (WGS) entry which is preliminary data.</text>
</comment>
<evidence type="ECO:0000313" key="3">
    <source>
        <dbReference type="Proteomes" id="UP000654075"/>
    </source>
</evidence>
<dbReference type="OrthoDB" id="481840at2759"/>
<accession>A0A813ET42</accession>
<feature type="region of interest" description="Disordered" evidence="1">
    <location>
        <begin position="172"/>
        <end position="234"/>
    </location>
</feature>
<reference evidence="2" key="1">
    <citation type="submission" date="2021-02" db="EMBL/GenBank/DDBJ databases">
        <authorList>
            <person name="Dougan E. K."/>
            <person name="Rhodes N."/>
            <person name="Thang M."/>
            <person name="Chan C."/>
        </authorList>
    </citation>
    <scope>NUCLEOTIDE SEQUENCE</scope>
</reference>
<proteinExistence type="predicted"/>
<evidence type="ECO:0000256" key="1">
    <source>
        <dbReference type="SAM" id="MobiDB-lite"/>
    </source>
</evidence>
<dbReference type="EMBL" id="CAJNNV010015834">
    <property type="protein sequence ID" value="CAE8603876.1"/>
    <property type="molecule type" value="Genomic_DNA"/>
</dbReference>
<evidence type="ECO:0000313" key="2">
    <source>
        <dbReference type="EMBL" id="CAE8603876.1"/>
    </source>
</evidence>
<sequence>MASVHFDPAGKTFLYIMYVEKITLQPEMADLNGSEVVVRWYIDNENDCSKPFELAVTNAVRANYCSFLCLSLPDVENRARSVTMTLSAPDGDHLGVAFLDLANFSREEVFKVEQVELKNQAGVVAVADLHTACQQRWSDSAPIQTREDAFFVEPMGDAQAERLHAHICAETGEDESASAAAGQSQAKEEGEEERRRKGEEEEDARTKRDAEERGFNTDEARRKVEEEDRRKGTSRYEAVITMVGMLQHMGAPSIDFSVSRRAQEEDEKKDRERWFPKCCTTGVRRDADHSGEPRFLVGRFGWEQEEEEERRRREEWDRRFLRGAVGYFRKGGKKPEIPTRHGRLKERKQSTPQPVHVTFYR</sequence>
<name>A0A813ET42_POLGL</name>
<gene>
    <name evidence="2" type="ORF">PGLA1383_LOCUS22057</name>
</gene>
<organism evidence="2 3">
    <name type="scientific">Polarella glacialis</name>
    <name type="common">Dinoflagellate</name>
    <dbReference type="NCBI Taxonomy" id="89957"/>
    <lineage>
        <taxon>Eukaryota</taxon>
        <taxon>Sar</taxon>
        <taxon>Alveolata</taxon>
        <taxon>Dinophyceae</taxon>
        <taxon>Suessiales</taxon>
        <taxon>Suessiaceae</taxon>
        <taxon>Polarella</taxon>
    </lineage>
</organism>
<protein>
    <submittedName>
        <fullName evidence="2">Uncharacterized protein</fullName>
    </submittedName>
</protein>
<feature type="compositionally biased region" description="Basic and acidic residues" evidence="1">
    <location>
        <begin position="186"/>
        <end position="231"/>
    </location>
</feature>